<dbReference type="Proteomes" id="UP000013111">
    <property type="component" value="Unassembled WGS sequence"/>
</dbReference>
<comment type="caution">
    <text evidence="1">The sequence shown here is derived from an EMBL/GenBank/DDBJ whole genome shotgun (WGS) entry which is preliminary data.</text>
</comment>
<evidence type="ECO:0000313" key="2">
    <source>
        <dbReference type="Proteomes" id="UP000013111"/>
    </source>
</evidence>
<proteinExistence type="predicted"/>
<gene>
    <name evidence="1" type="ORF">BN437_1556</name>
</gene>
<accession>A0A830ZYB5</accession>
<protein>
    <submittedName>
        <fullName evidence="1">Uncharacterized protein</fullName>
    </submittedName>
</protein>
<reference evidence="1 2" key="2">
    <citation type="submission" date="2013-04" db="EMBL/GenBank/DDBJ databases">
        <title>Comparative genomics of 12 strains of Erwinia amylovora identifies a pan-genome with a large conserved core and provides insights into host specificity.</title>
        <authorList>
            <person name="Mann R.A."/>
            <person name="Smits T.H.M."/>
            <person name="Buehlmann A."/>
            <person name="Blom J."/>
            <person name="Goesmann A."/>
            <person name="Frey J.E."/>
            <person name="Plummer K.M."/>
            <person name="Beer S.V."/>
            <person name="Luck J."/>
            <person name="Duffy B."/>
            <person name="Rodoni B."/>
        </authorList>
    </citation>
    <scope>NUCLEOTIDE SEQUENCE [LARGE SCALE GENOMIC DNA]</scope>
    <source>
        <strain evidence="2">CFBP 1232</strain>
    </source>
</reference>
<evidence type="ECO:0000313" key="1">
    <source>
        <dbReference type="EMBL" id="CCO93491.1"/>
    </source>
</evidence>
<organism evidence="1 2">
    <name type="scientific">Erwinia amylovora NBRC 12687 = CFBP 1232</name>
    <dbReference type="NCBI Taxonomy" id="1219359"/>
    <lineage>
        <taxon>Bacteria</taxon>
        <taxon>Pseudomonadati</taxon>
        <taxon>Pseudomonadota</taxon>
        <taxon>Gammaproteobacteria</taxon>
        <taxon>Enterobacterales</taxon>
        <taxon>Erwiniaceae</taxon>
        <taxon>Erwinia</taxon>
    </lineage>
</organism>
<name>A0A830ZYB5_ERWAM</name>
<dbReference type="AlphaFoldDB" id="A0A830ZYB5"/>
<reference evidence="1 2" key="1">
    <citation type="submission" date="2012-11" db="EMBL/GenBank/DDBJ databases">
        <authorList>
            <person name="Linke B."/>
        </authorList>
    </citation>
    <scope>NUCLEOTIDE SEQUENCE [LARGE SCALE GENOMIC DNA]</scope>
    <source>
        <strain evidence="2">CFBP 1232</strain>
    </source>
</reference>
<dbReference type="EMBL" id="CAPB01000011">
    <property type="protein sequence ID" value="CCO93491.1"/>
    <property type="molecule type" value="Genomic_DNA"/>
</dbReference>
<sequence>MLVVFPLCQKEIAQRLSPGTINGGTSCNQY</sequence>